<keyword evidence="3" id="KW-1185">Reference proteome</keyword>
<dbReference type="EMBL" id="ML738369">
    <property type="protein sequence ID" value="KAE8309277.1"/>
    <property type="molecule type" value="Genomic_DNA"/>
</dbReference>
<keyword evidence="1" id="KW-1133">Transmembrane helix</keyword>
<evidence type="ECO:0000256" key="1">
    <source>
        <dbReference type="SAM" id="Phobius"/>
    </source>
</evidence>
<dbReference type="Proteomes" id="UP000325433">
    <property type="component" value="Unassembled WGS sequence"/>
</dbReference>
<reference evidence="3" key="1">
    <citation type="submission" date="2019-04" db="EMBL/GenBank/DDBJ databases">
        <title>Friends and foes A comparative genomics studyof 23 Aspergillus species from section Flavi.</title>
        <authorList>
            <consortium name="DOE Joint Genome Institute"/>
            <person name="Kjaerbolling I."/>
            <person name="Vesth T."/>
            <person name="Frisvad J.C."/>
            <person name="Nybo J.L."/>
            <person name="Theobald S."/>
            <person name="Kildgaard S."/>
            <person name="Isbrandt T."/>
            <person name="Kuo A."/>
            <person name="Sato A."/>
            <person name="Lyhne E.K."/>
            <person name="Kogle M.E."/>
            <person name="Wiebenga A."/>
            <person name="Kun R.S."/>
            <person name="Lubbers R.J."/>
            <person name="Makela M.R."/>
            <person name="Barry K."/>
            <person name="Chovatia M."/>
            <person name="Clum A."/>
            <person name="Daum C."/>
            <person name="Haridas S."/>
            <person name="He G."/>
            <person name="LaButti K."/>
            <person name="Lipzen A."/>
            <person name="Mondo S."/>
            <person name="Riley R."/>
            <person name="Salamov A."/>
            <person name="Simmons B.A."/>
            <person name="Magnuson J.K."/>
            <person name="Henrissat B."/>
            <person name="Mortensen U.H."/>
            <person name="Larsen T.O."/>
            <person name="Devries R.P."/>
            <person name="Grigoriev I.V."/>
            <person name="Machida M."/>
            <person name="Baker S.E."/>
            <person name="Andersen M.R."/>
        </authorList>
    </citation>
    <scope>NUCLEOTIDE SEQUENCE [LARGE SCALE GENOMIC DNA]</scope>
    <source>
        <strain evidence="3">CBS 130015</strain>
    </source>
</reference>
<organism evidence="2 3">
    <name type="scientific">Aspergillus transmontanensis</name>
    <dbReference type="NCBI Taxonomy" id="1034304"/>
    <lineage>
        <taxon>Eukaryota</taxon>
        <taxon>Fungi</taxon>
        <taxon>Dikarya</taxon>
        <taxon>Ascomycota</taxon>
        <taxon>Pezizomycotina</taxon>
        <taxon>Eurotiomycetes</taxon>
        <taxon>Eurotiomycetidae</taxon>
        <taxon>Eurotiales</taxon>
        <taxon>Aspergillaceae</taxon>
        <taxon>Aspergillus</taxon>
        <taxon>Aspergillus subgen. Circumdati</taxon>
    </lineage>
</organism>
<gene>
    <name evidence="2" type="ORF">BDV41DRAFT_548172</name>
</gene>
<accession>A0A5N6VL58</accession>
<evidence type="ECO:0000313" key="2">
    <source>
        <dbReference type="EMBL" id="KAE8309277.1"/>
    </source>
</evidence>
<dbReference type="AlphaFoldDB" id="A0A5N6VL58"/>
<keyword evidence="1" id="KW-0472">Membrane</keyword>
<feature type="transmembrane region" description="Helical" evidence="1">
    <location>
        <begin position="99"/>
        <end position="120"/>
    </location>
</feature>
<sequence length="166" mass="19435">MVHEVMLILHQKMQWIQLKRERKSIDCYSLILILMEGGGFDWRFLRIPSMTGSMSLFYSFDFSHLVISDYLAFLFYFFPLPFPFIRASLARLLDDPFPVLFFSFLFFLLCPIFSLIDHVLSYKHQHYRSISLSYKSPLTLGLGIRADQLSRPSSDLLTVGLDLSFN</sequence>
<protein>
    <submittedName>
        <fullName evidence="2">Uncharacterized protein</fullName>
    </submittedName>
</protein>
<feature type="transmembrane region" description="Helical" evidence="1">
    <location>
        <begin position="57"/>
        <end position="79"/>
    </location>
</feature>
<name>A0A5N6VL58_9EURO</name>
<evidence type="ECO:0000313" key="3">
    <source>
        <dbReference type="Proteomes" id="UP000325433"/>
    </source>
</evidence>
<proteinExistence type="predicted"/>
<keyword evidence="1" id="KW-0812">Transmembrane</keyword>